<dbReference type="InterPro" id="IPR016047">
    <property type="entry name" value="M23ase_b-sheet_dom"/>
</dbReference>
<dbReference type="Proteomes" id="UP000577956">
    <property type="component" value="Unassembled WGS sequence"/>
</dbReference>
<feature type="region of interest" description="Disordered" evidence="1">
    <location>
        <begin position="1"/>
        <end position="36"/>
    </location>
</feature>
<accession>A0A7Y9K0P3</accession>
<evidence type="ECO:0000313" key="3">
    <source>
        <dbReference type="EMBL" id="NYD88129.1"/>
    </source>
</evidence>
<dbReference type="EMBL" id="JACCBK010000001">
    <property type="protein sequence ID" value="NYD88129.1"/>
    <property type="molecule type" value="Genomic_DNA"/>
</dbReference>
<dbReference type="Pfam" id="PF01551">
    <property type="entry name" value="Peptidase_M23"/>
    <property type="match status" value="1"/>
</dbReference>
<organism evidence="3 4">
    <name type="scientific">Cellulomonas oligotrophica</name>
    <dbReference type="NCBI Taxonomy" id="931536"/>
    <lineage>
        <taxon>Bacteria</taxon>
        <taxon>Bacillati</taxon>
        <taxon>Actinomycetota</taxon>
        <taxon>Actinomycetes</taxon>
        <taxon>Micrococcales</taxon>
        <taxon>Cellulomonadaceae</taxon>
        <taxon>Cellulomonas</taxon>
    </lineage>
</organism>
<name>A0A7Y9K0P3_9CELL</name>
<protein>
    <submittedName>
        <fullName evidence="3">Murein DD-endopeptidase MepM/ murein hydrolase activator NlpD</fullName>
    </submittedName>
</protein>
<dbReference type="GO" id="GO:0016787">
    <property type="term" value="F:hydrolase activity"/>
    <property type="evidence" value="ECO:0007669"/>
    <property type="project" value="UniProtKB-KW"/>
</dbReference>
<dbReference type="RefSeq" id="WP_239072955.1">
    <property type="nucleotide sequence ID" value="NZ_BAABFI010000006.1"/>
</dbReference>
<gene>
    <name evidence="3" type="ORF">BKA21_003678</name>
</gene>
<dbReference type="Gene3D" id="2.70.70.10">
    <property type="entry name" value="Glucose Permease (Domain IIA)"/>
    <property type="match status" value="1"/>
</dbReference>
<sequence>MAPTPRSRPTRTVDAARRQAATMHGPGQPPRAHRRARRGAAAVLVCAALAVTGAAAGSAAGRSADGGPATTSAQDGFVLYRGPLLRALEVQRPFEAPPQRWAAGHRGADLAAQDGDAVVAPATGVVTFAGTVVDRGVLTITHPDGRRSSVEPVRPVAAVGTAVAAGDVVAVVAGPAHCAPLPCLHWGVREGETYVDPLALLPGAGPVVLLPAHDR</sequence>
<dbReference type="InterPro" id="IPR011055">
    <property type="entry name" value="Dup_hybrid_motif"/>
</dbReference>
<evidence type="ECO:0000256" key="1">
    <source>
        <dbReference type="SAM" id="MobiDB-lite"/>
    </source>
</evidence>
<comment type="caution">
    <text evidence="3">The sequence shown here is derived from an EMBL/GenBank/DDBJ whole genome shotgun (WGS) entry which is preliminary data.</text>
</comment>
<reference evidence="3 4" key="1">
    <citation type="submission" date="2020-07" db="EMBL/GenBank/DDBJ databases">
        <title>Sequencing the genomes of 1000 actinobacteria strains.</title>
        <authorList>
            <person name="Klenk H.-P."/>
        </authorList>
    </citation>
    <scope>NUCLEOTIDE SEQUENCE [LARGE SCALE GENOMIC DNA]</scope>
    <source>
        <strain evidence="3 4">DSM 24482</strain>
    </source>
</reference>
<dbReference type="CDD" id="cd12797">
    <property type="entry name" value="M23_peptidase"/>
    <property type="match status" value="1"/>
</dbReference>
<evidence type="ECO:0000259" key="2">
    <source>
        <dbReference type="Pfam" id="PF01551"/>
    </source>
</evidence>
<feature type="domain" description="M23ase beta-sheet core" evidence="2">
    <location>
        <begin position="104"/>
        <end position="197"/>
    </location>
</feature>
<proteinExistence type="predicted"/>
<dbReference type="AlphaFoldDB" id="A0A7Y9K0P3"/>
<keyword evidence="3" id="KW-0378">Hydrolase</keyword>
<dbReference type="SUPFAM" id="SSF51261">
    <property type="entry name" value="Duplicated hybrid motif"/>
    <property type="match status" value="1"/>
</dbReference>
<evidence type="ECO:0000313" key="4">
    <source>
        <dbReference type="Proteomes" id="UP000577956"/>
    </source>
</evidence>